<dbReference type="AlphaFoldDB" id="A0A9W8I260"/>
<dbReference type="OrthoDB" id="5585186at2759"/>
<reference evidence="2" key="1">
    <citation type="submission" date="2022-07" db="EMBL/GenBank/DDBJ databases">
        <title>Phylogenomic reconstructions and comparative analyses of Kickxellomycotina fungi.</title>
        <authorList>
            <person name="Reynolds N.K."/>
            <person name="Stajich J.E."/>
            <person name="Barry K."/>
            <person name="Grigoriev I.V."/>
            <person name="Crous P."/>
            <person name="Smith M.E."/>
        </authorList>
    </citation>
    <scope>NUCLEOTIDE SEQUENCE</scope>
    <source>
        <strain evidence="2">NRRL 1566</strain>
    </source>
</reference>
<comment type="caution">
    <text evidence="2">The sequence shown here is derived from an EMBL/GenBank/DDBJ whole genome shotgun (WGS) entry which is preliminary data.</text>
</comment>
<dbReference type="Proteomes" id="UP001139887">
    <property type="component" value="Unassembled WGS sequence"/>
</dbReference>
<feature type="compositionally biased region" description="Low complexity" evidence="1">
    <location>
        <begin position="53"/>
        <end position="68"/>
    </location>
</feature>
<accession>A0A9W8I260</accession>
<protein>
    <submittedName>
        <fullName evidence="2">Uncharacterized protein</fullName>
    </submittedName>
</protein>
<feature type="compositionally biased region" description="Polar residues" evidence="1">
    <location>
        <begin position="22"/>
        <end position="33"/>
    </location>
</feature>
<keyword evidence="3" id="KW-1185">Reference proteome</keyword>
<feature type="region of interest" description="Disordered" evidence="1">
    <location>
        <begin position="1"/>
        <end position="172"/>
    </location>
</feature>
<evidence type="ECO:0000256" key="1">
    <source>
        <dbReference type="SAM" id="MobiDB-lite"/>
    </source>
</evidence>
<feature type="compositionally biased region" description="Basic and acidic residues" evidence="1">
    <location>
        <begin position="142"/>
        <end position="161"/>
    </location>
</feature>
<organism evidence="2 3">
    <name type="scientific">Coemansia brasiliensis</name>
    <dbReference type="NCBI Taxonomy" id="2650707"/>
    <lineage>
        <taxon>Eukaryota</taxon>
        <taxon>Fungi</taxon>
        <taxon>Fungi incertae sedis</taxon>
        <taxon>Zoopagomycota</taxon>
        <taxon>Kickxellomycotina</taxon>
        <taxon>Kickxellomycetes</taxon>
        <taxon>Kickxellales</taxon>
        <taxon>Kickxellaceae</taxon>
        <taxon>Coemansia</taxon>
    </lineage>
</organism>
<sequence>MSSNPNRDAAAPQPIPPASSARRNSFTGWSQSLFGLPARPAGATSPPPARTFSSAASLPDASPSSAVSGMGLFRRFSASQVPPGLSGAPAPPLPQSAGTASSAAANAAAANAAAANAAVQGLAAAVGQPAAPKAASPRRLPRALEEVREAEDPPSRPDSRMRNLMLSGQFLI</sequence>
<feature type="compositionally biased region" description="Low complexity" evidence="1">
    <location>
        <begin position="95"/>
        <end position="135"/>
    </location>
</feature>
<dbReference type="EMBL" id="JANBUW010000995">
    <property type="protein sequence ID" value="KAJ2844738.1"/>
    <property type="molecule type" value="Genomic_DNA"/>
</dbReference>
<proteinExistence type="predicted"/>
<name>A0A9W8I260_9FUNG</name>
<gene>
    <name evidence="2" type="ORF">IWW36_005065</name>
</gene>
<evidence type="ECO:0000313" key="2">
    <source>
        <dbReference type="EMBL" id="KAJ2844738.1"/>
    </source>
</evidence>
<evidence type="ECO:0000313" key="3">
    <source>
        <dbReference type="Proteomes" id="UP001139887"/>
    </source>
</evidence>